<accession>A0AAV1VQL6</accession>
<dbReference type="GO" id="GO:0005768">
    <property type="term" value="C:endosome"/>
    <property type="evidence" value="ECO:0007669"/>
    <property type="project" value="TreeGrafter"/>
</dbReference>
<evidence type="ECO:0008006" key="4">
    <source>
        <dbReference type="Google" id="ProtNLM"/>
    </source>
</evidence>
<dbReference type="GO" id="GO:0005802">
    <property type="term" value="C:trans-Golgi network"/>
    <property type="evidence" value="ECO:0007669"/>
    <property type="project" value="TreeGrafter"/>
</dbReference>
<dbReference type="InterPro" id="IPR011051">
    <property type="entry name" value="RmlC_Cupin_sf"/>
</dbReference>
<keyword evidence="3" id="KW-1185">Reference proteome</keyword>
<name>A0AAV1VQL6_LUPLU</name>
<dbReference type="InterPro" id="IPR014710">
    <property type="entry name" value="RmlC-like_jellyroll"/>
</dbReference>
<comment type="caution">
    <text evidence="2">The sequence shown here is derived from an EMBL/GenBank/DDBJ whole genome shotgun (WGS) entry which is preliminary data.</text>
</comment>
<organism evidence="2 3">
    <name type="scientific">Lupinus luteus</name>
    <name type="common">European yellow lupine</name>
    <dbReference type="NCBI Taxonomy" id="3873"/>
    <lineage>
        <taxon>Eukaryota</taxon>
        <taxon>Viridiplantae</taxon>
        <taxon>Streptophyta</taxon>
        <taxon>Embryophyta</taxon>
        <taxon>Tracheophyta</taxon>
        <taxon>Spermatophyta</taxon>
        <taxon>Magnoliopsida</taxon>
        <taxon>eudicotyledons</taxon>
        <taxon>Gunneridae</taxon>
        <taxon>Pentapetalae</taxon>
        <taxon>rosids</taxon>
        <taxon>fabids</taxon>
        <taxon>Fabales</taxon>
        <taxon>Fabaceae</taxon>
        <taxon>Papilionoideae</taxon>
        <taxon>50 kb inversion clade</taxon>
        <taxon>genistoids sensu lato</taxon>
        <taxon>core genistoids</taxon>
        <taxon>Genisteae</taxon>
        <taxon>Lupinus</taxon>
    </lineage>
</organism>
<keyword evidence="1" id="KW-0812">Transmembrane</keyword>
<proteinExistence type="predicted"/>
<dbReference type="PANTHER" id="PTHR37742">
    <property type="entry name" value="OS01G0810200 PROTEIN"/>
    <property type="match status" value="1"/>
</dbReference>
<sequence length="242" mass="27012">MMATPRRISYINTPSFDTNTTTYQIRHSYVSSMLHFLKRPHSLPFVLTIFLLLTWISLRMHHASKFSSSMIQTHLDSTINDDMKANLVRFKAQIPSESGLKVYRHRTSSKIVKDKRGWSLDPLSLASDSGISGGALTCASIHAGEIRPGTLRGNHRHHDCNETLVIWGATTIYRLENSNVPNVGYAEVTIGSDDVIVAASPRGTAHAIKNIDPIRSTFFFGCQDSIISYNASSTDFNVWKDL</sequence>
<keyword evidence="1" id="KW-1133">Transmembrane helix</keyword>
<evidence type="ECO:0000313" key="2">
    <source>
        <dbReference type="EMBL" id="CAL0299187.1"/>
    </source>
</evidence>
<keyword evidence="1" id="KW-0472">Membrane</keyword>
<evidence type="ECO:0000256" key="1">
    <source>
        <dbReference type="SAM" id="Phobius"/>
    </source>
</evidence>
<dbReference type="EMBL" id="CAXHTB010000001">
    <property type="protein sequence ID" value="CAL0299187.1"/>
    <property type="molecule type" value="Genomic_DNA"/>
</dbReference>
<dbReference type="PANTHER" id="PTHR37742:SF1">
    <property type="entry name" value="OS01G0810200 PROTEIN"/>
    <property type="match status" value="1"/>
</dbReference>
<protein>
    <recommendedName>
        <fullName evidence="4">Cupin type-1 domain-containing protein</fullName>
    </recommendedName>
</protein>
<dbReference type="SUPFAM" id="SSF51182">
    <property type="entry name" value="RmlC-like cupins"/>
    <property type="match status" value="1"/>
</dbReference>
<evidence type="ECO:0000313" key="3">
    <source>
        <dbReference type="Proteomes" id="UP001497480"/>
    </source>
</evidence>
<dbReference type="Gene3D" id="2.60.120.10">
    <property type="entry name" value="Jelly Rolls"/>
    <property type="match status" value="1"/>
</dbReference>
<reference evidence="2 3" key="1">
    <citation type="submission" date="2024-03" db="EMBL/GenBank/DDBJ databases">
        <authorList>
            <person name="Martinez-Hernandez J."/>
        </authorList>
    </citation>
    <scope>NUCLEOTIDE SEQUENCE [LARGE SCALE GENOMIC DNA]</scope>
</reference>
<dbReference type="Proteomes" id="UP001497480">
    <property type="component" value="Unassembled WGS sequence"/>
</dbReference>
<dbReference type="AlphaFoldDB" id="A0AAV1VQL6"/>
<feature type="transmembrane region" description="Helical" evidence="1">
    <location>
        <begin position="41"/>
        <end position="58"/>
    </location>
</feature>
<gene>
    <name evidence="2" type="ORF">LLUT_LOCUS247</name>
</gene>